<sequence length="140" mass="14786">MPVPLPPVETTTLMPAPSPNPALTPDPVLLFTENTLPTSGCTMCSRKTPILDLESPSGMPSSSFSTDVFSINPSGCLVRSMICSEGELGTEPEVSFNKEVLGILKNAGEVKISLVCDQDSQWVFSMDGASAVITNIGCYT</sequence>
<feature type="region of interest" description="Disordered" evidence="1">
    <location>
        <begin position="1"/>
        <end position="21"/>
    </location>
</feature>
<dbReference type="Proteomes" id="UP000887575">
    <property type="component" value="Unassembled WGS sequence"/>
</dbReference>
<accession>A0AAF3ENS1</accession>
<keyword evidence="2" id="KW-1185">Reference proteome</keyword>
<evidence type="ECO:0000313" key="3">
    <source>
        <dbReference type="WBParaSite" id="MBELARI_LOCUS15707"/>
    </source>
</evidence>
<dbReference type="WBParaSite" id="MBELARI_LOCUS15707">
    <property type="protein sequence ID" value="MBELARI_LOCUS15707"/>
    <property type="gene ID" value="MBELARI_LOCUS15707"/>
</dbReference>
<dbReference type="AlphaFoldDB" id="A0AAF3ENS1"/>
<proteinExistence type="predicted"/>
<organism evidence="2 3">
    <name type="scientific">Mesorhabditis belari</name>
    <dbReference type="NCBI Taxonomy" id="2138241"/>
    <lineage>
        <taxon>Eukaryota</taxon>
        <taxon>Metazoa</taxon>
        <taxon>Ecdysozoa</taxon>
        <taxon>Nematoda</taxon>
        <taxon>Chromadorea</taxon>
        <taxon>Rhabditida</taxon>
        <taxon>Rhabditina</taxon>
        <taxon>Rhabditomorpha</taxon>
        <taxon>Rhabditoidea</taxon>
        <taxon>Rhabditidae</taxon>
        <taxon>Mesorhabditinae</taxon>
        <taxon>Mesorhabditis</taxon>
    </lineage>
</organism>
<evidence type="ECO:0008006" key="4">
    <source>
        <dbReference type="Google" id="ProtNLM"/>
    </source>
</evidence>
<name>A0AAF3ENS1_9BILA</name>
<evidence type="ECO:0000313" key="2">
    <source>
        <dbReference type="Proteomes" id="UP000887575"/>
    </source>
</evidence>
<protein>
    <recommendedName>
        <fullName evidence="4">C6 domain-containing protein</fullName>
    </recommendedName>
</protein>
<evidence type="ECO:0000256" key="1">
    <source>
        <dbReference type="SAM" id="MobiDB-lite"/>
    </source>
</evidence>
<reference evidence="3" key="1">
    <citation type="submission" date="2024-02" db="UniProtKB">
        <authorList>
            <consortium name="WormBaseParasite"/>
        </authorList>
    </citation>
    <scope>IDENTIFICATION</scope>
</reference>